<sequence>MPTSNPVPTLKDDSTVPADDEDSSDSESMPSLETLHGSRDIAAERDYVGAQKEGCERFSDSD</sequence>
<reference evidence="2" key="2">
    <citation type="journal article" date="2024" name="Plant">
        <title>Genomic evolution and insights into agronomic trait innovations of Sesamum species.</title>
        <authorList>
            <person name="Miao H."/>
            <person name="Wang L."/>
            <person name="Qu L."/>
            <person name="Liu H."/>
            <person name="Sun Y."/>
            <person name="Le M."/>
            <person name="Wang Q."/>
            <person name="Wei S."/>
            <person name="Zheng Y."/>
            <person name="Lin W."/>
            <person name="Duan Y."/>
            <person name="Cao H."/>
            <person name="Xiong S."/>
            <person name="Wang X."/>
            <person name="Wei L."/>
            <person name="Li C."/>
            <person name="Ma Q."/>
            <person name="Ju M."/>
            <person name="Zhao R."/>
            <person name="Li G."/>
            <person name="Mu C."/>
            <person name="Tian Q."/>
            <person name="Mei H."/>
            <person name="Zhang T."/>
            <person name="Gao T."/>
            <person name="Zhang H."/>
        </authorList>
    </citation>
    <scope>NUCLEOTIDE SEQUENCE</scope>
    <source>
        <strain evidence="2">KEN1</strain>
    </source>
</reference>
<evidence type="ECO:0000256" key="1">
    <source>
        <dbReference type="SAM" id="MobiDB-lite"/>
    </source>
</evidence>
<protein>
    <submittedName>
        <fullName evidence="2">Uncharacterized protein</fullName>
    </submittedName>
</protein>
<proteinExistence type="predicted"/>
<reference evidence="2" key="1">
    <citation type="submission" date="2020-06" db="EMBL/GenBank/DDBJ databases">
        <authorList>
            <person name="Li T."/>
            <person name="Hu X."/>
            <person name="Zhang T."/>
            <person name="Song X."/>
            <person name="Zhang H."/>
            <person name="Dai N."/>
            <person name="Sheng W."/>
            <person name="Hou X."/>
            <person name="Wei L."/>
        </authorList>
    </citation>
    <scope>NUCLEOTIDE SEQUENCE</scope>
    <source>
        <strain evidence="2">KEN1</strain>
        <tissue evidence="2">Leaf</tissue>
    </source>
</reference>
<gene>
    <name evidence="2" type="ORF">Slati_2391000</name>
</gene>
<accession>A0AAW2WFZ0</accession>
<comment type="caution">
    <text evidence="2">The sequence shown here is derived from an EMBL/GenBank/DDBJ whole genome shotgun (WGS) entry which is preliminary data.</text>
</comment>
<dbReference type="AlphaFoldDB" id="A0AAW2WFZ0"/>
<name>A0AAW2WFZ0_9LAMI</name>
<feature type="region of interest" description="Disordered" evidence="1">
    <location>
        <begin position="1"/>
        <end position="44"/>
    </location>
</feature>
<organism evidence="2">
    <name type="scientific">Sesamum latifolium</name>
    <dbReference type="NCBI Taxonomy" id="2727402"/>
    <lineage>
        <taxon>Eukaryota</taxon>
        <taxon>Viridiplantae</taxon>
        <taxon>Streptophyta</taxon>
        <taxon>Embryophyta</taxon>
        <taxon>Tracheophyta</taxon>
        <taxon>Spermatophyta</taxon>
        <taxon>Magnoliopsida</taxon>
        <taxon>eudicotyledons</taxon>
        <taxon>Gunneridae</taxon>
        <taxon>Pentapetalae</taxon>
        <taxon>asterids</taxon>
        <taxon>lamiids</taxon>
        <taxon>Lamiales</taxon>
        <taxon>Pedaliaceae</taxon>
        <taxon>Sesamum</taxon>
    </lineage>
</organism>
<evidence type="ECO:0000313" key="2">
    <source>
        <dbReference type="EMBL" id="KAL0439080.1"/>
    </source>
</evidence>
<dbReference type="EMBL" id="JACGWN010000008">
    <property type="protein sequence ID" value="KAL0439080.1"/>
    <property type="molecule type" value="Genomic_DNA"/>
</dbReference>